<dbReference type="Proteomes" id="UP000438429">
    <property type="component" value="Unassembled WGS sequence"/>
</dbReference>
<reference evidence="2 3" key="1">
    <citation type="submission" date="2019-06" db="EMBL/GenBank/DDBJ databases">
        <title>Draft genomes of female and male turbot (Scophthalmus maximus).</title>
        <authorList>
            <person name="Xu H."/>
            <person name="Xu X.-W."/>
            <person name="Shao C."/>
            <person name="Chen S."/>
        </authorList>
    </citation>
    <scope>NUCLEOTIDE SEQUENCE [LARGE SCALE GENOMIC DNA]</scope>
    <source>
        <strain evidence="2">Ysfricsl-2016a</strain>
        <tissue evidence="2">Blood</tissue>
    </source>
</reference>
<protein>
    <submittedName>
        <fullName evidence="2">Uncharacterized protein</fullName>
    </submittedName>
</protein>
<name>A0A6A4TJ33_SCOMX</name>
<proteinExistence type="predicted"/>
<keyword evidence="1" id="KW-0812">Transmembrane</keyword>
<feature type="transmembrane region" description="Helical" evidence="1">
    <location>
        <begin position="53"/>
        <end position="74"/>
    </location>
</feature>
<feature type="transmembrane region" description="Helical" evidence="1">
    <location>
        <begin position="94"/>
        <end position="121"/>
    </location>
</feature>
<evidence type="ECO:0000313" key="3">
    <source>
        <dbReference type="Proteomes" id="UP000438429"/>
    </source>
</evidence>
<feature type="transmembrane region" description="Helical" evidence="1">
    <location>
        <begin position="128"/>
        <end position="148"/>
    </location>
</feature>
<comment type="caution">
    <text evidence="2">The sequence shown here is derived from an EMBL/GenBank/DDBJ whole genome shotgun (WGS) entry which is preliminary data.</text>
</comment>
<keyword evidence="1" id="KW-1133">Transmembrane helix</keyword>
<evidence type="ECO:0000313" key="2">
    <source>
        <dbReference type="EMBL" id="KAF0046777.1"/>
    </source>
</evidence>
<evidence type="ECO:0000256" key="1">
    <source>
        <dbReference type="SAM" id="Phobius"/>
    </source>
</evidence>
<keyword evidence="1" id="KW-0472">Membrane</keyword>
<dbReference type="AlphaFoldDB" id="A0A6A4TJ33"/>
<gene>
    <name evidence="2" type="ORF">F2P81_000410</name>
</gene>
<dbReference type="EMBL" id="VEVO01000001">
    <property type="protein sequence ID" value="KAF0046777.1"/>
    <property type="molecule type" value="Genomic_DNA"/>
</dbReference>
<feature type="transmembrane region" description="Helical" evidence="1">
    <location>
        <begin position="27"/>
        <end position="46"/>
    </location>
</feature>
<sequence length="150" mass="16104">MPLLAIAFIVLLLIVFFDVWLTVPAVMLMVVVVMVVVAVMMVVVMAPVVITDLLLVLLHQILHLLLPVLVRVPAGKPLAILPARLNFHATGCLAVLGVTVVLHPAVVVVMVMVVGVLGSLWFSPQEPLFLLSFALLSPLLLSLGRRGVLV</sequence>
<accession>A0A6A4TJ33</accession>
<organism evidence="2 3">
    <name type="scientific">Scophthalmus maximus</name>
    <name type="common">Turbot</name>
    <name type="synonym">Psetta maxima</name>
    <dbReference type="NCBI Taxonomy" id="52904"/>
    <lineage>
        <taxon>Eukaryota</taxon>
        <taxon>Metazoa</taxon>
        <taxon>Chordata</taxon>
        <taxon>Craniata</taxon>
        <taxon>Vertebrata</taxon>
        <taxon>Euteleostomi</taxon>
        <taxon>Actinopterygii</taxon>
        <taxon>Neopterygii</taxon>
        <taxon>Teleostei</taxon>
        <taxon>Neoteleostei</taxon>
        <taxon>Acanthomorphata</taxon>
        <taxon>Carangaria</taxon>
        <taxon>Pleuronectiformes</taxon>
        <taxon>Pleuronectoidei</taxon>
        <taxon>Scophthalmidae</taxon>
        <taxon>Scophthalmus</taxon>
    </lineage>
</organism>